<gene>
    <name evidence="9" type="primary">MED16</name>
    <name evidence="11" type="ORF">AYO21_05784</name>
</gene>
<keyword evidence="6 9" id="KW-0804">Transcription</keyword>
<comment type="similarity">
    <text evidence="2 9">Belongs to the Mediator complex subunit 16 family.</text>
</comment>
<evidence type="ECO:0000256" key="7">
    <source>
        <dbReference type="ARBA" id="ARBA00023242"/>
    </source>
</evidence>
<dbReference type="EMBL" id="LVKK01000038">
    <property type="protein sequence ID" value="OAG39911.1"/>
    <property type="molecule type" value="Genomic_DNA"/>
</dbReference>
<evidence type="ECO:0000256" key="6">
    <source>
        <dbReference type="ARBA" id="ARBA00023163"/>
    </source>
</evidence>
<accession>A0A177F8A0</accession>
<evidence type="ECO:0000256" key="5">
    <source>
        <dbReference type="ARBA" id="ARBA00023159"/>
    </source>
</evidence>
<dbReference type="InterPro" id="IPR048338">
    <property type="entry name" value="Mediator_Med16"/>
</dbReference>
<evidence type="ECO:0000256" key="2">
    <source>
        <dbReference type="ARBA" id="ARBA00006543"/>
    </source>
</evidence>
<dbReference type="InterPro" id="IPR021665">
    <property type="entry name" value="Mediator_Med16_N"/>
</dbReference>
<dbReference type="GO" id="GO:0016592">
    <property type="term" value="C:mediator complex"/>
    <property type="evidence" value="ECO:0007669"/>
    <property type="project" value="InterPro"/>
</dbReference>
<keyword evidence="4 9" id="KW-0805">Transcription regulation</keyword>
<comment type="caution">
    <text evidence="11">The sequence shown here is derived from an EMBL/GenBank/DDBJ whole genome shotgun (WGS) entry which is preliminary data.</text>
</comment>
<dbReference type="GO" id="GO:0045893">
    <property type="term" value="P:positive regulation of DNA-templated transcription"/>
    <property type="evidence" value="ECO:0007669"/>
    <property type="project" value="TreeGrafter"/>
</dbReference>
<dbReference type="PANTHER" id="PTHR13224:SF6">
    <property type="entry name" value="MEDIATOR OF RNA POLYMERASE II TRANSCRIPTION SUBUNIT 16"/>
    <property type="match status" value="1"/>
</dbReference>
<proteinExistence type="inferred from homology"/>
<name>A0A177F8A0_9EURO</name>
<keyword evidence="12" id="KW-1185">Reference proteome</keyword>
<evidence type="ECO:0000256" key="3">
    <source>
        <dbReference type="ARBA" id="ARBA00019614"/>
    </source>
</evidence>
<dbReference type="Pfam" id="PF11635">
    <property type="entry name" value="Med16_N"/>
    <property type="match status" value="1"/>
</dbReference>
<evidence type="ECO:0000256" key="1">
    <source>
        <dbReference type="ARBA" id="ARBA00004123"/>
    </source>
</evidence>
<evidence type="ECO:0000259" key="10">
    <source>
        <dbReference type="Pfam" id="PF11635"/>
    </source>
</evidence>
<feature type="domain" description="Mediator complex subunit Med16 N-terminal" evidence="10">
    <location>
        <begin position="155"/>
        <end position="461"/>
    </location>
</feature>
<dbReference type="OrthoDB" id="4139168at2759"/>
<keyword evidence="7 9" id="KW-0539">Nucleus</keyword>
<comment type="subunit">
    <text evidence="9">Component of the Mediator complex.</text>
</comment>
<evidence type="ECO:0000313" key="11">
    <source>
        <dbReference type="EMBL" id="OAG39911.1"/>
    </source>
</evidence>
<sequence length="931" mass="104310">MDQDQPDDFASESFFDENSLQQQIQQIDANADLNNVPNVAIPPNPAVLDKLSRRWYCGCLERTAWSRHGHLASISDDGSTVYLECIRYNYELKSWGLHERHSLTTLFEDATSLAWSPNGGELAVVDVKGRIWIYHNSLLAINRLTLARQGALDEGDEYSQPVGMTWLNQDRQERPRNVVTHAFKGESRWQHANARAKPLGPYWHRAVAIVHRNGLFTLCFQRSDGQYSKVTKRLSPPDDILYSHASFAPTVEGKMLITLHSFKKTISVYFLSIDWNELKQSVESLPILNLESVSSNVSSQPCGSPTLPDTYDPDSWLLSHLEIVRTSDVEKAVQIPPTILAISSGVNRTVNIPDSGFLVSSMIKRWTVAPVEQKLHPLFDALPSIGPGTTAPKPSYTLQRLPDKEEQVITTIHHVDGVQALVVTTQENRTDFLSSEDLSPMSYAGLAQETTSMSQSGFAYPYAQVILTPTFSPNACLRADLTPEGKTQLVAMEYQLGQPQSLQPLDPNVDVALASLNLTFARACWSNATIDDILMCVSQSIPTELIPTVISTAYRTLFRDNDFVNERTEGSELEKFIHKTVIGRVLSYHASLAANCTQLPSIASTDRRHGCWSLSAQWAWLVNNIRQAATLLFMAMRDVQNIQLVMSQDLTDLLCSNLRWGLSLMRFIISTILEVGDRETNPEMFDEKDPGRAGDSLGDGSQGLVALLLNCHPSRIFLIAFVRAVRAYAKNTEPKSNHHLQVLQCIQQQTSGKGLSFQAMEALLEYRWSAVGDVDRDMAATAARQLEMMATGIVHESYQGTIKVLLNTLFNSAQGLRAKMLIDRVKLFIDHVDLEYIFLNNDILGRRSTDEDPDRKEVIYDVHRKRPILKGVAEPGGTGQLMIRKCLRCGSYSEDVVNVPPREWPRQVAMLLMRCVCDGSWVLKPWDTVHK</sequence>
<dbReference type="SUPFAM" id="SSF101908">
    <property type="entry name" value="Putative isomerase YbhE"/>
    <property type="match status" value="1"/>
</dbReference>
<evidence type="ECO:0000256" key="9">
    <source>
        <dbReference type="RuleBase" id="RU364149"/>
    </source>
</evidence>
<reference evidence="11 12" key="1">
    <citation type="submission" date="2016-03" db="EMBL/GenBank/DDBJ databases">
        <title>Draft genome sequence of the Fonsecaea monophora CBS 269.37.</title>
        <authorList>
            <person name="Bombassaro A."/>
            <person name="Vinicius W.A."/>
            <person name="De Hoog S."/>
            <person name="Sun J."/>
            <person name="Souza E.M."/>
            <person name="Raittz R.T."/>
            <person name="Costa F."/>
            <person name="Leao A.C."/>
            <person name="Tadra-Sfeir M.Z."/>
            <person name="Baura V."/>
            <person name="Balsanelli E."/>
            <person name="Pedrosa F.O."/>
            <person name="Moreno L.F."/>
            <person name="Steffens M.B."/>
            <person name="Xi L."/>
            <person name="Bocca A.L."/>
            <person name="Felipe M.S."/>
            <person name="Teixeira M."/>
            <person name="Telles Filho F.Q."/>
            <person name="Azevedo C.M."/>
            <person name="Gomes R."/>
            <person name="Vicente V.A."/>
        </authorList>
    </citation>
    <scope>NUCLEOTIDE SEQUENCE [LARGE SCALE GENOMIC DNA]</scope>
    <source>
        <strain evidence="11 12">CBS 269.37</strain>
    </source>
</reference>
<comment type="subcellular location">
    <subcellularLocation>
        <location evidence="1 9">Nucleus</location>
    </subcellularLocation>
</comment>
<dbReference type="AlphaFoldDB" id="A0A177F8A0"/>
<evidence type="ECO:0000256" key="4">
    <source>
        <dbReference type="ARBA" id="ARBA00023015"/>
    </source>
</evidence>
<dbReference type="Proteomes" id="UP000077002">
    <property type="component" value="Unassembled WGS sequence"/>
</dbReference>
<keyword evidence="5 9" id="KW-0010">Activator</keyword>
<evidence type="ECO:0000256" key="8">
    <source>
        <dbReference type="ARBA" id="ARBA00032015"/>
    </source>
</evidence>
<dbReference type="PANTHER" id="PTHR13224">
    <property type="entry name" value="THYROID HORMONE RECEPTOR-ASSOCIATED PROTEIN-RELATED"/>
    <property type="match status" value="1"/>
</dbReference>
<comment type="function">
    <text evidence="9">Component of the Mediator complex, a coactivator involved in the regulated transcription of nearly all RNA polymerase II-dependent genes. Mediator functions as a bridge to convey information from gene-specific regulatory proteins to the basal RNA polymerase II transcription machinery. Mediator is recruited to promoters by direct interactions with regulatory proteins and serves as a scaffold for the assembly of a functional preinitiation complex with RNA polymerase II and the general transcription factors.</text>
</comment>
<evidence type="ECO:0000313" key="12">
    <source>
        <dbReference type="Proteomes" id="UP000077002"/>
    </source>
</evidence>
<organism evidence="11 12">
    <name type="scientific">Fonsecaea monophora</name>
    <dbReference type="NCBI Taxonomy" id="254056"/>
    <lineage>
        <taxon>Eukaryota</taxon>
        <taxon>Fungi</taxon>
        <taxon>Dikarya</taxon>
        <taxon>Ascomycota</taxon>
        <taxon>Pezizomycotina</taxon>
        <taxon>Eurotiomycetes</taxon>
        <taxon>Chaetothyriomycetidae</taxon>
        <taxon>Chaetothyriales</taxon>
        <taxon>Herpotrichiellaceae</taxon>
        <taxon>Fonsecaea</taxon>
    </lineage>
</organism>
<protein>
    <recommendedName>
        <fullName evidence="3 9">Mediator of RNA polymerase II transcription subunit 16</fullName>
    </recommendedName>
    <alternativeName>
        <fullName evidence="8 9">Mediator complex subunit 16</fullName>
    </alternativeName>
</protein>